<gene>
    <name evidence="3" type="ORF">METZ01_LOCUS293973</name>
</gene>
<dbReference type="InterPro" id="IPR038136">
    <property type="entry name" value="CofD-like_dom_sf"/>
</dbReference>
<evidence type="ECO:0000256" key="2">
    <source>
        <dbReference type="ARBA" id="ARBA00022842"/>
    </source>
</evidence>
<sequence length="66" mass="6507">MAGVLALSGGVGGAKLALGLDRILPAGALTVICNTGDDFEHLGLSISPDIDTVLYTLAGIANPETG</sequence>
<dbReference type="GO" id="GO:0043743">
    <property type="term" value="F:LPPG:FO 2-phospho-L-lactate transferase activity"/>
    <property type="evidence" value="ECO:0007669"/>
    <property type="project" value="InterPro"/>
</dbReference>
<accession>A0A382LWJ0</accession>
<dbReference type="InterPro" id="IPR010115">
    <property type="entry name" value="FbiA/CofD"/>
</dbReference>
<protein>
    <recommendedName>
        <fullName evidence="4">2-phospho-L-lactate transferase</fullName>
    </recommendedName>
</protein>
<dbReference type="Pfam" id="PF01933">
    <property type="entry name" value="CofD"/>
    <property type="match status" value="1"/>
</dbReference>
<dbReference type="InterPro" id="IPR002882">
    <property type="entry name" value="CofD"/>
</dbReference>
<evidence type="ECO:0008006" key="4">
    <source>
        <dbReference type="Google" id="ProtNLM"/>
    </source>
</evidence>
<reference evidence="3" key="1">
    <citation type="submission" date="2018-05" db="EMBL/GenBank/DDBJ databases">
        <authorList>
            <person name="Lanie J.A."/>
            <person name="Ng W.-L."/>
            <person name="Kazmierczak K.M."/>
            <person name="Andrzejewski T.M."/>
            <person name="Davidsen T.M."/>
            <person name="Wayne K.J."/>
            <person name="Tettelin H."/>
            <person name="Glass J.I."/>
            <person name="Rusch D."/>
            <person name="Podicherti R."/>
            <person name="Tsui H.-C.T."/>
            <person name="Winkler M.E."/>
        </authorList>
    </citation>
    <scope>NUCLEOTIDE SEQUENCE</scope>
</reference>
<dbReference type="SUPFAM" id="SSF142338">
    <property type="entry name" value="CofD-like"/>
    <property type="match status" value="1"/>
</dbReference>
<keyword evidence="1" id="KW-0808">Transferase</keyword>
<organism evidence="3">
    <name type="scientific">marine metagenome</name>
    <dbReference type="NCBI Taxonomy" id="408172"/>
    <lineage>
        <taxon>unclassified sequences</taxon>
        <taxon>metagenomes</taxon>
        <taxon>ecological metagenomes</taxon>
    </lineage>
</organism>
<dbReference type="AlphaFoldDB" id="A0A382LWJ0"/>
<dbReference type="EMBL" id="UINC01089765">
    <property type="protein sequence ID" value="SVC41119.1"/>
    <property type="molecule type" value="Genomic_DNA"/>
</dbReference>
<dbReference type="Gene3D" id="3.40.50.10680">
    <property type="entry name" value="CofD-like domains"/>
    <property type="match status" value="1"/>
</dbReference>
<evidence type="ECO:0000313" key="3">
    <source>
        <dbReference type="EMBL" id="SVC41119.1"/>
    </source>
</evidence>
<dbReference type="GO" id="GO:0000287">
    <property type="term" value="F:magnesium ion binding"/>
    <property type="evidence" value="ECO:0007669"/>
    <property type="project" value="InterPro"/>
</dbReference>
<proteinExistence type="predicted"/>
<evidence type="ECO:0000256" key="1">
    <source>
        <dbReference type="ARBA" id="ARBA00022679"/>
    </source>
</evidence>
<feature type="non-terminal residue" evidence="3">
    <location>
        <position position="66"/>
    </location>
</feature>
<dbReference type="PANTHER" id="PTHR43007:SF1">
    <property type="entry name" value="2-PHOSPHO-L-LACTATE TRANSFERASE"/>
    <property type="match status" value="1"/>
</dbReference>
<dbReference type="PANTHER" id="PTHR43007">
    <property type="entry name" value="2-PHOSPHO-L-LACTATE TRANSFERASE"/>
    <property type="match status" value="1"/>
</dbReference>
<keyword evidence="2" id="KW-0460">Magnesium</keyword>
<name>A0A382LWJ0_9ZZZZ</name>